<dbReference type="HOGENOM" id="CLU_2729359_0_0_1"/>
<name>N1QF05_SPHMS</name>
<sequence length="72" mass="8534">FWSVLARWLTQKAVPRGAPTTVHQYIVAAAAPIRSCRVLLKVLRGRFAYERRHVRWRVDRTESIFIWSRAKK</sequence>
<evidence type="ECO:0000313" key="2">
    <source>
        <dbReference type="Proteomes" id="UP000016931"/>
    </source>
</evidence>
<dbReference type="RefSeq" id="XP_016759904.1">
    <property type="nucleotide sequence ID" value="XM_016910429.1"/>
</dbReference>
<gene>
    <name evidence="1" type="ORF">SEPMUDRAFT_87001</name>
</gene>
<protein>
    <submittedName>
        <fullName evidence="1">Uncharacterized protein</fullName>
    </submittedName>
</protein>
<organism evidence="1 2">
    <name type="scientific">Sphaerulina musiva (strain SO2202)</name>
    <name type="common">Poplar stem canker fungus</name>
    <name type="synonym">Septoria musiva</name>
    <dbReference type="NCBI Taxonomy" id="692275"/>
    <lineage>
        <taxon>Eukaryota</taxon>
        <taxon>Fungi</taxon>
        <taxon>Dikarya</taxon>
        <taxon>Ascomycota</taxon>
        <taxon>Pezizomycotina</taxon>
        <taxon>Dothideomycetes</taxon>
        <taxon>Dothideomycetidae</taxon>
        <taxon>Mycosphaerellales</taxon>
        <taxon>Mycosphaerellaceae</taxon>
        <taxon>Sphaerulina</taxon>
    </lineage>
</organism>
<dbReference type="GeneID" id="27907566"/>
<reference evidence="1 2" key="1">
    <citation type="journal article" date="2012" name="PLoS Pathog.">
        <title>Diverse lifestyles and strategies of plant pathogenesis encoded in the genomes of eighteen Dothideomycetes fungi.</title>
        <authorList>
            <person name="Ohm R.A."/>
            <person name="Feau N."/>
            <person name="Henrissat B."/>
            <person name="Schoch C.L."/>
            <person name="Horwitz B.A."/>
            <person name="Barry K.W."/>
            <person name="Condon B.J."/>
            <person name="Copeland A.C."/>
            <person name="Dhillon B."/>
            <person name="Glaser F."/>
            <person name="Hesse C.N."/>
            <person name="Kosti I."/>
            <person name="LaButti K."/>
            <person name="Lindquist E.A."/>
            <person name="Lucas S."/>
            <person name="Salamov A.A."/>
            <person name="Bradshaw R.E."/>
            <person name="Ciuffetti L."/>
            <person name="Hamelin R.C."/>
            <person name="Kema G.H.J."/>
            <person name="Lawrence C."/>
            <person name="Scott J.A."/>
            <person name="Spatafora J.W."/>
            <person name="Turgeon B.G."/>
            <person name="de Wit P.J.G.M."/>
            <person name="Zhong S."/>
            <person name="Goodwin S.B."/>
            <person name="Grigoriev I.V."/>
        </authorList>
    </citation>
    <scope>NUCLEOTIDE SEQUENCE [LARGE SCALE GENOMIC DNA]</scope>
    <source>
        <strain evidence="1 2">SO2202</strain>
    </source>
</reference>
<evidence type="ECO:0000313" key="1">
    <source>
        <dbReference type="EMBL" id="EMF11783.1"/>
    </source>
</evidence>
<dbReference type="AlphaFoldDB" id="N1QF05"/>
<keyword evidence="2" id="KW-1185">Reference proteome</keyword>
<proteinExistence type="predicted"/>
<dbReference type="EMBL" id="KB456265">
    <property type="protein sequence ID" value="EMF11783.1"/>
    <property type="molecule type" value="Genomic_DNA"/>
</dbReference>
<dbReference type="Proteomes" id="UP000016931">
    <property type="component" value="Unassembled WGS sequence"/>
</dbReference>
<feature type="non-terminal residue" evidence="1">
    <location>
        <position position="1"/>
    </location>
</feature>
<accession>N1QF05</accession>